<dbReference type="SUPFAM" id="SSF101498">
    <property type="entry name" value="Anti-sigma factor FlgM"/>
    <property type="match status" value="1"/>
</dbReference>
<feature type="compositionally biased region" description="Basic and acidic residues" evidence="1">
    <location>
        <begin position="36"/>
        <end position="45"/>
    </location>
</feature>
<evidence type="ECO:0000313" key="2">
    <source>
        <dbReference type="EMBL" id="SFV05194.1"/>
    </source>
</evidence>
<accession>A0A1I7L6S7</accession>
<sequence>MRIDDLNRYTFNPANPADRLRVANQTAAAQPNPPAEETRRPSESERIAKLKEAIRSGQTPDLQKLADTLLNTGIFFDERA</sequence>
<name>A0A1I7L6S7_9BACL</name>
<dbReference type="STRING" id="392015.SAMN05421543_1269"/>
<organism evidence="2 3">
    <name type="scientific">Alicyclobacillus macrosporangiidus</name>
    <dbReference type="NCBI Taxonomy" id="392015"/>
    <lineage>
        <taxon>Bacteria</taxon>
        <taxon>Bacillati</taxon>
        <taxon>Bacillota</taxon>
        <taxon>Bacilli</taxon>
        <taxon>Bacillales</taxon>
        <taxon>Alicyclobacillaceae</taxon>
        <taxon>Alicyclobacillus</taxon>
    </lineage>
</organism>
<feature type="region of interest" description="Disordered" evidence="1">
    <location>
        <begin position="24"/>
        <end position="45"/>
    </location>
</feature>
<reference evidence="3" key="1">
    <citation type="submission" date="2016-10" db="EMBL/GenBank/DDBJ databases">
        <authorList>
            <person name="Varghese N."/>
        </authorList>
    </citation>
    <scope>NUCLEOTIDE SEQUENCE [LARGE SCALE GENOMIC DNA]</scope>
    <source>
        <strain evidence="3">DSM 17980</strain>
    </source>
</reference>
<protein>
    <submittedName>
        <fullName evidence="2">Anti-sigma-28 factor, FlgM</fullName>
    </submittedName>
</protein>
<dbReference type="EMBL" id="FPBV01000026">
    <property type="protein sequence ID" value="SFV05194.1"/>
    <property type="molecule type" value="Genomic_DNA"/>
</dbReference>
<dbReference type="AlphaFoldDB" id="A0A1I7L6S7"/>
<evidence type="ECO:0000256" key="1">
    <source>
        <dbReference type="SAM" id="MobiDB-lite"/>
    </source>
</evidence>
<dbReference type="InterPro" id="IPR035890">
    <property type="entry name" value="Anti-sigma-28_factor_FlgM_sf"/>
</dbReference>
<gene>
    <name evidence="2" type="ORF">SAMN05421543_1269</name>
</gene>
<evidence type="ECO:0000313" key="3">
    <source>
        <dbReference type="Proteomes" id="UP000183508"/>
    </source>
</evidence>
<dbReference type="RefSeq" id="WP_074955912.1">
    <property type="nucleotide sequence ID" value="NZ_FPBV01000026.1"/>
</dbReference>
<proteinExistence type="predicted"/>
<keyword evidence="3" id="KW-1185">Reference proteome</keyword>
<dbReference type="Proteomes" id="UP000183508">
    <property type="component" value="Unassembled WGS sequence"/>
</dbReference>